<comment type="catalytic activity">
    <reaction evidence="1">
        <text>Random endo-hydrolysis of N-acetyl-beta-D-glucosaminide (1-&gt;4)-beta-linkages in chitin and chitodextrins.</text>
        <dbReference type="EC" id="3.2.1.14"/>
    </reaction>
</comment>
<dbReference type="InterPro" id="IPR011583">
    <property type="entry name" value="Chitinase_II/V-like_cat"/>
</dbReference>
<feature type="non-terminal residue" evidence="12">
    <location>
        <position position="1"/>
    </location>
</feature>
<evidence type="ECO:0000256" key="9">
    <source>
        <dbReference type="RuleBase" id="RU000489"/>
    </source>
</evidence>
<evidence type="ECO:0000313" key="13">
    <source>
        <dbReference type="Proteomes" id="UP000268093"/>
    </source>
</evidence>
<dbReference type="CDD" id="cd06548">
    <property type="entry name" value="GH18_chitinase"/>
    <property type="match status" value="1"/>
</dbReference>
<dbReference type="InterPro" id="IPR050314">
    <property type="entry name" value="Glycosyl_Hydrlase_18"/>
</dbReference>
<dbReference type="AlphaFoldDB" id="A0A433CWE4"/>
<dbReference type="InterPro" id="IPR036573">
    <property type="entry name" value="CBM_sf_5/12"/>
</dbReference>
<keyword evidence="6" id="KW-0119">Carbohydrate metabolism</keyword>
<dbReference type="InterPro" id="IPR017853">
    <property type="entry name" value="GH"/>
</dbReference>
<dbReference type="PROSITE" id="PS51910">
    <property type="entry name" value="GH18_2"/>
    <property type="match status" value="1"/>
</dbReference>
<keyword evidence="8" id="KW-0624">Polysaccharide degradation</keyword>
<evidence type="ECO:0000256" key="6">
    <source>
        <dbReference type="ARBA" id="ARBA00023277"/>
    </source>
</evidence>
<keyword evidence="4 9" id="KW-0378">Hydrolase</keyword>
<dbReference type="PANTHER" id="PTHR11177">
    <property type="entry name" value="CHITINASE"/>
    <property type="match status" value="1"/>
</dbReference>
<evidence type="ECO:0000259" key="11">
    <source>
        <dbReference type="PROSITE" id="PS51910"/>
    </source>
</evidence>
<feature type="domain" description="GH18" evidence="11">
    <location>
        <begin position="79"/>
        <end position="424"/>
    </location>
</feature>
<dbReference type="GO" id="GO:0030246">
    <property type="term" value="F:carbohydrate binding"/>
    <property type="evidence" value="ECO:0007669"/>
    <property type="project" value="InterPro"/>
</dbReference>
<reference evidence="12 13" key="1">
    <citation type="journal article" date="2018" name="New Phytol.">
        <title>Phylogenomics of Endogonaceae and evolution of mycorrhizas within Mucoromycota.</title>
        <authorList>
            <person name="Chang Y."/>
            <person name="Desiro A."/>
            <person name="Na H."/>
            <person name="Sandor L."/>
            <person name="Lipzen A."/>
            <person name="Clum A."/>
            <person name="Barry K."/>
            <person name="Grigoriev I.V."/>
            <person name="Martin F.M."/>
            <person name="Stajich J.E."/>
            <person name="Smith M.E."/>
            <person name="Bonito G."/>
            <person name="Spatafora J.W."/>
        </authorList>
    </citation>
    <scope>NUCLEOTIDE SEQUENCE [LARGE SCALE GENOMIC DNA]</scope>
    <source>
        <strain evidence="12 13">GMNB39</strain>
    </source>
</reference>
<dbReference type="FunFam" id="3.10.50.10:FF:000005">
    <property type="entry name" value="Endochitinase B1"/>
    <property type="match status" value="1"/>
</dbReference>
<dbReference type="InterPro" id="IPR001579">
    <property type="entry name" value="Glyco_hydro_18_chit_AS"/>
</dbReference>
<dbReference type="SMART" id="SM00495">
    <property type="entry name" value="ChtBD3"/>
    <property type="match status" value="2"/>
</dbReference>
<dbReference type="GO" id="GO:0006032">
    <property type="term" value="P:chitin catabolic process"/>
    <property type="evidence" value="ECO:0007669"/>
    <property type="project" value="UniProtKB-KW"/>
</dbReference>
<dbReference type="CDD" id="cd12215">
    <property type="entry name" value="ChiC_BD"/>
    <property type="match status" value="2"/>
</dbReference>
<keyword evidence="13" id="KW-1185">Reference proteome</keyword>
<dbReference type="OrthoDB" id="76388at2759"/>
<evidence type="ECO:0000256" key="5">
    <source>
        <dbReference type="ARBA" id="ARBA00023024"/>
    </source>
</evidence>
<dbReference type="PROSITE" id="PS01095">
    <property type="entry name" value="GH18_1"/>
    <property type="match status" value="1"/>
</dbReference>
<dbReference type="Gene3D" id="3.10.50.10">
    <property type="match status" value="1"/>
</dbReference>
<feature type="region of interest" description="Disordered" evidence="10">
    <location>
        <begin position="443"/>
        <end position="462"/>
    </location>
</feature>
<dbReference type="EC" id="3.2.1.14" evidence="3"/>
<evidence type="ECO:0000256" key="8">
    <source>
        <dbReference type="ARBA" id="ARBA00023326"/>
    </source>
</evidence>
<dbReference type="PANTHER" id="PTHR11177:SF317">
    <property type="entry name" value="CHITINASE 12-RELATED"/>
    <property type="match status" value="1"/>
</dbReference>
<comment type="similarity">
    <text evidence="2">Belongs to the glycosyl hydrolase 18 family. Chitinase class V subfamily.</text>
</comment>
<proteinExistence type="inferred from homology"/>
<evidence type="ECO:0000256" key="10">
    <source>
        <dbReference type="SAM" id="MobiDB-lite"/>
    </source>
</evidence>
<dbReference type="SUPFAM" id="SSF51445">
    <property type="entry name" value="(Trans)glycosidases"/>
    <property type="match status" value="1"/>
</dbReference>
<evidence type="ECO:0000256" key="2">
    <source>
        <dbReference type="ARBA" id="ARBA00008682"/>
    </source>
</evidence>
<dbReference type="GO" id="GO:0005576">
    <property type="term" value="C:extracellular region"/>
    <property type="evidence" value="ECO:0007669"/>
    <property type="project" value="InterPro"/>
</dbReference>
<evidence type="ECO:0000256" key="4">
    <source>
        <dbReference type="ARBA" id="ARBA00022801"/>
    </source>
</evidence>
<dbReference type="GO" id="GO:0008843">
    <property type="term" value="F:endochitinase activity"/>
    <property type="evidence" value="ECO:0007669"/>
    <property type="project" value="UniProtKB-EC"/>
</dbReference>
<dbReference type="SUPFAM" id="SSF54556">
    <property type="entry name" value="Chitinase insertion domain"/>
    <property type="match status" value="1"/>
</dbReference>
<dbReference type="Pfam" id="PF02839">
    <property type="entry name" value="CBM_5_12"/>
    <property type="match status" value="2"/>
</dbReference>
<dbReference type="Pfam" id="PF00704">
    <property type="entry name" value="Glyco_hydro_18"/>
    <property type="match status" value="1"/>
</dbReference>
<feature type="non-terminal residue" evidence="12">
    <location>
        <position position="569"/>
    </location>
</feature>
<dbReference type="EMBL" id="RBNI01012151">
    <property type="protein sequence ID" value="RUP42908.1"/>
    <property type="molecule type" value="Genomic_DNA"/>
</dbReference>
<dbReference type="Gene3D" id="3.20.20.80">
    <property type="entry name" value="Glycosidases"/>
    <property type="match status" value="1"/>
</dbReference>
<comment type="caution">
    <text evidence="12">The sequence shown here is derived from an EMBL/GenBank/DDBJ whole genome shotgun (WGS) entry which is preliminary data.</text>
</comment>
<evidence type="ECO:0000256" key="1">
    <source>
        <dbReference type="ARBA" id="ARBA00000822"/>
    </source>
</evidence>
<name>A0A433CWE4_9FUNG</name>
<gene>
    <name evidence="12" type="ORF">BC936DRAFT_137919</name>
</gene>
<protein>
    <recommendedName>
        <fullName evidence="3">chitinase</fullName>
        <ecNumber evidence="3">3.2.1.14</ecNumber>
    </recommendedName>
</protein>
<sequence>LSRVILDLPVHDATTPIQHTLPSNHGSHLPYCCWILCELGYLCTRAQRRRLNPRRRQTFPHPLRLRQPQPRRHCLPLRWYSLYSFSLFPLPLPTASFPLPSIPQDTFSDLEKHFPAEQTVDGVADSWSDSGTNLYGNFKQLFQLKKRHRHLKVQLSIGGWTFSTNFAGVAATEAGRRKFVESSMQLLNDLGLDGLDIDWEYPKTPAEAADYVRLLRDLRAALDGSAAAKGQHDYLLTAAMPCGPQNYSLLNLADMGRLCNHLYLMSYDYAGSWDQTSGHQSNLYGGKISTDAAVNAYLNAGVPAHKLVLGLPMYGRGFCNTSGIGHPFSDTPQGSWEKGVYDYKALPQPGAQEHFDDQLVASWSYDSVKRELVTYDTVEVVSRKAAYASEKGLGGVMWWELSADHKGSHGRSLLNAVFERLGRRVEESENHLEYPRSMYDNIKGGGPAGGGGAGPARGGGGGGGAVAWDPSTAYNGGAVVTYNGSTWTAKWWTQNDIPGANAGNVWSQDATGGGSTGGGSAVSPWNSATAYTGGSVVSYNGQTWTAKWWTQNDIPGANADNVWAQGAGL</sequence>
<accession>A0A433CWE4</accession>
<dbReference type="SMART" id="SM00636">
    <property type="entry name" value="Glyco_18"/>
    <property type="match status" value="1"/>
</dbReference>
<dbReference type="Gene3D" id="2.10.10.20">
    <property type="entry name" value="Carbohydrate-binding module superfamily 5/12"/>
    <property type="match status" value="2"/>
</dbReference>
<evidence type="ECO:0000313" key="12">
    <source>
        <dbReference type="EMBL" id="RUP42908.1"/>
    </source>
</evidence>
<evidence type="ECO:0000256" key="7">
    <source>
        <dbReference type="ARBA" id="ARBA00023295"/>
    </source>
</evidence>
<dbReference type="GO" id="GO:0008061">
    <property type="term" value="F:chitin binding"/>
    <property type="evidence" value="ECO:0007669"/>
    <property type="project" value="InterPro"/>
</dbReference>
<evidence type="ECO:0000256" key="3">
    <source>
        <dbReference type="ARBA" id="ARBA00012729"/>
    </source>
</evidence>
<dbReference type="SUPFAM" id="SSF51055">
    <property type="entry name" value="Carbohydrate binding domain"/>
    <property type="match status" value="2"/>
</dbReference>
<dbReference type="GO" id="GO:0000272">
    <property type="term" value="P:polysaccharide catabolic process"/>
    <property type="evidence" value="ECO:0007669"/>
    <property type="project" value="UniProtKB-KW"/>
</dbReference>
<organism evidence="12 13">
    <name type="scientific">Jimgerdemannia flammicorona</name>
    <dbReference type="NCBI Taxonomy" id="994334"/>
    <lineage>
        <taxon>Eukaryota</taxon>
        <taxon>Fungi</taxon>
        <taxon>Fungi incertae sedis</taxon>
        <taxon>Mucoromycota</taxon>
        <taxon>Mucoromycotina</taxon>
        <taxon>Endogonomycetes</taxon>
        <taxon>Endogonales</taxon>
        <taxon>Endogonaceae</taxon>
        <taxon>Jimgerdemannia</taxon>
    </lineage>
</organism>
<dbReference type="InterPro" id="IPR001223">
    <property type="entry name" value="Glyco_hydro18_cat"/>
</dbReference>
<keyword evidence="7 9" id="KW-0326">Glycosidase</keyword>
<keyword evidence="5" id="KW-0146">Chitin degradation</keyword>
<dbReference type="InterPro" id="IPR029070">
    <property type="entry name" value="Chitinase_insertion_sf"/>
</dbReference>
<dbReference type="Proteomes" id="UP000268093">
    <property type="component" value="Unassembled WGS sequence"/>
</dbReference>
<dbReference type="InterPro" id="IPR003610">
    <property type="entry name" value="CBM5/12"/>
</dbReference>